<reference evidence="1 2" key="1">
    <citation type="submission" date="2017-01" db="EMBL/GenBank/DDBJ databases">
        <title>Genome Sequencing of a Marine Spirillum, Oceanospirillum multiglobuliferum ATCC 33336, from Japan.</title>
        <authorList>
            <person name="Carney J.G."/>
            <person name="Trachtenberg A.M."/>
            <person name="Rheaume B.A."/>
            <person name="Linnane J.D."/>
            <person name="Pitts N.L."/>
            <person name="Mykles D.L."/>
            <person name="Maclea K.S."/>
        </authorList>
    </citation>
    <scope>NUCLEOTIDE SEQUENCE [LARGE SCALE GENOMIC DNA]</scope>
    <source>
        <strain evidence="1 2">ATCC 33336</strain>
    </source>
</reference>
<evidence type="ECO:0000313" key="1">
    <source>
        <dbReference type="EMBL" id="OPX53867.1"/>
    </source>
</evidence>
<dbReference type="EMBL" id="MTSM01000312">
    <property type="protein sequence ID" value="OPX53867.1"/>
    <property type="molecule type" value="Genomic_DNA"/>
</dbReference>
<comment type="caution">
    <text evidence="1">The sequence shown here is derived from an EMBL/GenBank/DDBJ whole genome shotgun (WGS) entry which is preliminary data.</text>
</comment>
<protein>
    <submittedName>
        <fullName evidence="1">Uncharacterized protein</fullName>
    </submittedName>
</protein>
<gene>
    <name evidence="1" type="ORF">BTE48_17215</name>
</gene>
<sequence length="80" mass="8996">SLPSKTFKISKHHETQKIEKHSNMRTYQMMEHVSAFSREKGASLRAQTLSQVCTMLLAPSLQRGCQYVLGTLNCKGKDLG</sequence>
<proteinExistence type="predicted"/>
<name>A0A1V4SZU0_9GAMM</name>
<feature type="non-terminal residue" evidence="1">
    <location>
        <position position="1"/>
    </location>
</feature>
<dbReference type="AlphaFoldDB" id="A0A1V4SZU0"/>
<keyword evidence="2" id="KW-1185">Reference proteome</keyword>
<dbReference type="Proteomes" id="UP000191418">
    <property type="component" value="Unassembled WGS sequence"/>
</dbReference>
<organism evidence="1 2">
    <name type="scientific">Oceanospirillum multiglobuliferum</name>
    <dbReference type="NCBI Taxonomy" id="64969"/>
    <lineage>
        <taxon>Bacteria</taxon>
        <taxon>Pseudomonadati</taxon>
        <taxon>Pseudomonadota</taxon>
        <taxon>Gammaproteobacteria</taxon>
        <taxon>Oceanospirillales</taxon>
        <taxon>Oceanospirillaceae</taxon>
        <taxon>Oceanospirillum</taxon>
    </lineage>
</organism>
<evidence type="ECO:0000313" key="2">
    <source>
        <dbReference type="Proteomes" id="UP000191418"/>
    </source>
</evidence>
<accession>A0A1V4SZU0</accession>